<comment type="caution">
    <text evidence="2">The sequence shown here is derived from an EMBL/GenBank/DDBJ whole genome shotgun (WGS) entry which is preliminary data.</text>
</comment>
<name>A0ABU7RSI8_9ACTN</name>
<feature type="region of interest" description="Disordered" evidence="1">
    <location>
        <begin position="1"/>
        <end position="26"/>
    </location>
</feature>
<protein>
    <submittedName>
        <fullName evidence="2">Uncharacterized protein</fullName>
    </submittedName>
</protein>
<feature type="compositionally biased region" description="Low complexity" evidence="1">
    <location>
        <begin position="9"/>
        <end position="26"/>
    </location>
</feature>
<gene>
    <name evidence="2" type="ORF">V1633_13350</name>
</gene>
<evidence type="ECO:0000313" key="3">
    <source>
        <dbReference type="Proteomes" id="UP001332243"/>
    </source>
</evidence>
<keyword evidence="3" id="KW-1185">Reference proteome</keyword>
<dbReference type="RefSeq" id="WP_331214594.1">
    <property type="nucleotide sequence ID" value="NZ_JAZGQK010000011.1"/>
</dbReference>
<organism evidence="2 3">
    <name type="scientific">Plantactinospora sonchi</name>
    <dbReference type="NCBI Taxonomy" id="1544735"/>
    <lineage>
        <taxon>Bacteria</taxon>
        <taxon>Bacillati</taxon>
        <taxon>Actinomycetota</taxon>
        <taxon>Actinomycetes</taxon>
        <taxon>Micromonosporales</taxon>
        <taxon>Micromonosporaceae</taxon>
        <taxon>Plantactinospora</taxon>
    </lineage>
</organism>
<sequence length="188" mass="19610">MSHTGSPDPAGATAPEPAGGTTRDARLAATAAYSPEEWRLLIRLPGRVIVAASSTSPRNPARTVAEGLAGLDGIAAGRAFDSELVRAVVAAIYAESDDGHSAPVRAHHADGGLRELLRSCRTVVATLARHADPADSAAYRQWVQSVAARVCRAAGPDGRPRPFGDPVEPEQRELLDRLGEALGLRPTG</sequence>
<evidence type="ECO:0000256" key="1">
    <source>
        <dbReference type="SAM" id="MobiDB-lite"/>
    </source>
</evidence>
<reference evidence="2 3" key="1">
    <citation type="submission" date="2024-01" db="EMBL/GenBank/DDBJ databases">
        <title>Genome insights into Plantactinospora sonchi sp. nov.</title>
        <authorList>
            <person name="Wang L."/>
        </authorList>
    </citation>
    <scope>NUCLEOTIDE SEQUENCE [LARGE SCALE GENOMIC DNA]</scope>
    <source>
        <strain evidence="2 3">NEAU-QY2</strain>
    </source>
</reference>
<evidence type="ECO:0000313" key="2">
    <source>
        <dbReference type="EMBL" id="MEE6259471.1"/>
    </source>
</evidence>
<dbReference type="Proteomes" id="UP001332243">
    <property type="component" value="Unassembled WGS sequence"/>
</dbReference>
<accession>A0ABU7RSI8</accession>
<dbReference type="EMBL" id="JAZGQK010000011">
    <property type="protein sequence ID" value="MEE6259471.1"/>
    <property type="molecule type" value="Genomic_DNA"/>
</dbReference>
<proteinExistence type="predicted"/>